<evidence type="ECO:0000313" key="1">
    <source>
        <dbReference type="EMBL" id="ARE21692.1"/>
    </source>
</evidence>
<dbReference type="RefSeq" id="WP_081213717.1">
    <property type="nucleotide sequence ID" value="NZ_CP015902.2"/>
</dbReference>
<dbReference type="AlphaFoldDB" id="A0A1V0P4M3"/>
<evidence type="ECO:0008006" key="3">
    <source>
        <dbReference type="Google" id="ProtNLM"/>
    </source>
</evidence>
<organism evidence="1 2">
    <name type="scientific">Lactococcus lactis subsp. lactis</name>
    <name type="common">Streptococcus lactis</name>
    <dbReference type="NCBI Taxonomy" id="1360"/>
    <lineage>
        <taxon>Bacteria</taxon>
        <taxon>Bacillati</taxon>
        <taxon>Bacillota</taxon>
        <taxon>Bacilli</taxon>
        <taxon>Lactobacillales</taxon>
        <taxon>Streptococcaceae</taxon>
        <taxon>Lactococcus</taxon>
    </lineage>
</organism>
<sequence>MGTSRISSDVMTAQSAISKLTGVEASGIQNEHLEFSGSNIPCMKAGKNLNNQMLKDVSELVTCIQKQADKVEGLAQAIEYRDKADANSWGF</sequence>
<gene>
    <name evidence="1" type="ORF">LLUC06_2150</name>
</gene>
<evidence type="ECO:0000313" key="2">
    <source>
        <dbReference type="Proteomes" id="UP000192095"/>
    </source>
</evidence>
<dbReference type="EMBL" id="CP015902">
    <property type="protein sequence ID" value="ARE21692.1"/>
    <property type="molecule type" value="Genomic_DNA"/>
</dbReference>
<protein>
    <recommendedName>
        <fullName evidence="3">TIGR04197 family type VII secretion effector</fullName>
    </recommendedName>
</protein>
<proteinExistence type="predicted"/>
<accession>A0A1V0P4M3</accession>
<dbReference type="Proteomes" id="UP000192095">
    <property type="component" value="Chromosome"/>
</dbReference>
<name>A0A1V0P4M3_LACLL</name>
<reference evidence="1 2" key="1">
    <citation type="journal article" date="2017" name="BMC Genomics">
        <title>Comparative and functional genomics of the Lactococcus lactis taxon; insights into evolution and niche adaptation.</title>
        <authorList>
            <person name="Kelleher P."/>
            <person name="Bottacini F."/>
            <person name="Mahony J."/>
            <person name="Kilcawley K.N."/>
            <person name="van Sinderen D."/>
        </authorList>
    </citation>
    <scope>NUCLEOTIDE SEQUENCE [LARGE SCALE GENOMIC DNA]</scope>
    <source>
        <strain evidence="1 2">UC06</strain>
    </source>
</reference>